<dbReference type="Gene3D" id="1.10.443.10">
    <property type="entry name" value="Intergrase catalytic core"/>
    <property type="match status" value="1"/>
</dbReference>
<dbReference type="KEGG" id="sma:SAVERM_4626"/>
<evidence type="ECO:0000313" key="4">
    <source>
        <dbReference type="Proteomes" id="UP000000428"/>
    </source>
</evidence>
<evidence type="ECO:0000313" key="3">
    <source>
        <dbReference type="EMBL" id="BAC72337.1"/>
    </source>
</evidence>
<dbReference type="EMBL" id="BA000030">
    <property type="protein sequence ID" value="BAC72337.1"/>
    <property type="molecule type" value="Genomic_DNA"/>
</dbReference>
<dbReference type="GO" id="GO:0015074">
    <property type="term" value="P:DNA integration"/>
    <property type="evidence" value="ECO:0007669"/>
    <property type="project" value="InterPro"/>
</dbReference>
<feature type="domain" description="Tyr recombinase" evidence="2">
    <location>
        <begin position="1"/>
        <end position="193"/>
    </location>
</feature>
<dbReference type="eggNOG" id="COG0582">
    <property type="taxonomic scope" value="Bacteria"/>
</dbReference>
<keyword evidence="4" id="KW-1185">Reference proteome</keyword>
<gene>
    <name evidence="3" type="primary">int12</name>
    <name evidence="3" type="ORF">SAVERM_4626</name>
</gene>
<dbReference type="PROSITE" id="PS51898">
    <property type="entry name" value="TYR_RECOMBINASE"/>
    <property type="match status" value="1"/>
</dbReference>
<dbReference type="AlphaFoldDB" id="Q82EJ0"/>
<dbReference type="HOGENOM" id="CLU_816143_0_0_11"/>
<proteinExistence type="predicted"/>
<dbReference type="InterPro" id="IPR011010">
    <property type="entry name" value="DNA_brk_join_enz"/>
</dbReference>
<dbReference type="GO" id="GO:0006310">
    <property type="term" value="P:DNA recombination"/>
    <property type="evidence" value="ECO:0007669"/>
    <property type="project" value="UniProtKB-KW"/>
</dbReference>
<dbReference type="InterPro" id="IPR002104">
    <property type="entry name" value="Integrase_catalytic"/>
</dbReference>
<reference evidence="3 4" key="1">
    <citation type="journal article" date="2001" name="Proc. Natl. Acad. Sci. U.S.A.">
        <title>Genome sequence of an industrial microorganism Streptomyces avermitilis: deducing the ability of producing secondary metabolites.</title>
        <authorList>
            <person name="Omura S."/>
            <person name="Ikeda H."/>
            <person name="Ishikawa J."/>
            <person name="Hanamoto A."/>
            <person name="Takahashi C."/>
            <person name="Shinose M."/>
            <person name="Takahashi Y."/>
            <person name="Horikawa H."/>
            <person name="Nakazawa H."/>
            <person name="Osonoe T."/>
            <person name="Kikuchi H."/>
            <person name="Shiba T."/>
            <person name="Sakaki Y."/>
            <person name="Hattori M."/>
        </authorList>
    </citation>
    <scope>NUCLEOTIDE SEQUENCE [LARGE SCALE GENOMIC DNA]</scope>
    <source>
        <strain evidence="4">ATCC 31267 / DSM 46492 / JCM 5070 / NBRC 14893 / NCIMB 12804 / NRRL 8165 / MA-4680</strain>
    </source>
</reference>
<accession>Q82EJ0</accession>
<evidence type="ECO:0000259" key="2">
    <source>
        <dbReference type="PROSITE" id="PS51898"/>
    </source>
</evidence>
<evidence type="ECO:0000256" key="1">
    <source>
        <dbReference type="ARBA" id="ARBA00023172"/>
    </source>
</evidence>
<reference evidence="3 4" key="2">
    <citation type="journal article" date="2003" name="Nat. Biotechnol.">
        <title>Complete genome sequence and comparative analysis of the industrial microorganism Streptomyces avermitilis.</title>
        <authorList>
            <person name="Ikeda H."/>
            <person name="Ishikawa J."/>
            <person name="Hanamoto A."/>
            <person name="Shinose M."/>
            <person name="Kikuchi H."/>
            <person name="Shiba T."/>
            <person name="Sakaki Y."/>
            <person name="Hattori M."/>
            <person name="Omura S."/>
        </authorList>
    </citation>
    <scope>NUCLEOTIDE SEQUENCE [LARGE SCALE GENOMIC DNA]</scope>
    <source>
        <strain evidence="4">ATCC 31267 / DSM 46492 / JCM 5070 / NBRC 14893 / NCIMB 12804 / NRRL 8165 / MA-4680</strain>
    </source>
</reference>
<reference evidence="3 4" key="3">
    <citation type="journal article" date="2014" name="J. Ind. Microbiol. Biotechnol.">
        <title>Genome mining of the Streptomyces avermitilis genome and development of genome-minimized hosts for heterologous expression of biosynthetic gene clusters.</title>
        <authorList>
            <person name="Ikeda H."/>
            <person name="Shin-ya K."/>
            <person name="Omura S."/>
        </authorList>
    </citation>
    <scope>NUCLEOTIDE SEQUENCE [LARGE SCALE GENOMIC DNA]</scope>
    <source>
        <strain evidence="4">ATCC 31267 / DSM 46492 / JCM 5070 / NBRC 14893 / NCIMB 12804 / NRRL 8165 / MA-4680</strain>
    </source>
</reference>
<name>Q82EJ0_STRAW</name>
<dbReference type="InterPro" id="IPR013762">
    <property type="entry name" value="Integrase-like_cat_sf"/>
</dbReference>
<organism evidence="3 4">
    <name type="scientific">Streptomyces avermitilis (strain ATCC 31267 / DSM 46492 / JCM 5070 / NBRC 14893 / NCIMB 12804 / NRRL 8165 / MA-4680)</name>
    <dbReference type="NCBI Taxonomy" id="227882"/>
    <lineage>
        <taxon>Bacteria</taxon>
        <taxon>Bacillati</taxon>
        <taxon>Actinomycetota</taxon>
        <taxon>Actinomycetes</taxon>
        <taxon>Kitasatosporales</taxon>
        <taxon>Streptomycetaceae</taxon>
        <taxon>Streptomyces</taxon>
    </lineage>
</organism>
<sequence>MRERRTRSAPRRVTFLHRFEPCPPTCTTHRNYTRGCPQPCTKDCTRHASACPERKGGGLAFTRPKTKKSRNEVPIPPPFIPYLLEHKAQQGGARGAAGELRQENDAVFTRPDGRPLDPRADWEEFKELLEEAGISDRRLYDGSRHTAGTILNELGVDMPTIMEILRHTQISQTRRYVKGRSTLSKDAMRRIGDVFLPEPEPTTETRTETLDSKAARARRRRRVRQKQKPQITASEFWGFHRAAFGIRTRDLRITSALLWPSELRRRAVRTMVRSATSVSLHSFVGCSAHPPEAAPPGAAAGPMSSAFPLSAGCPGAGTRRSRSRCTCCRGRTPCGRRRRT</sequence>
<keyword evidence="1" id="KW-0233">DNA recombination</keyword>
<dbReference type="Proteomes" id="UP000000428">
    <property type="component" value="Chromosome"/>
</dbReference>
<protein>
    <submittedName>
        <fullName evidence="3">Tyrosine-family recombinase/integrase</fullName>
    </submittedName>
</protein>
<dbReference type="GO" id="GO:0003677">
    <property type="term" value="F:DNA binding"/>
    <property type="evidence" value="ECO:0007669"/>
    <property type="project" value="InterPro"/>
</dbReference>
<dbReference type="SUPFAM" id="SSF56349">
    <property type="entry name" value="DNA breaking-rejoining enzymes"/>
    <property type="match status" value="1"/>
</dbReference>
<dbReference type="Pfam" id="PF00589">
    <property type="entry name" value="Phage_integrase"/>
    <property type="match status" value="1"/>
</dbReference>